<accession>A0A1S7RUY7</accession>
<dbReference type="EMBL" id="FBWC01000027">
    <property type="protein sequence ID" value="CUX57947.1"/>
    <property type="molecule type" value="Genomic_DNA"/>
</dbReference>
<reference evidence="1 2" key="1">
    <citation type="submission" date="2016-01" db="EMBL/GenBank/DDBJ databases">
        <authorList>
            <person name="Oliw E.H."/>
        </authorList>
    </citation>
    <scope>NUCLEOTIDE SEQUENCE [LARGE SCALE GENOMIC DNA]</scope>
    <source>
        <strain evidence="1 2">Kerr 14</strain>
    </source>
</reference>
<evidence type="ECO:0000313" key="2">
    <source>
        <dbReference type="Proteomes" id="UP000191897"/>
    </source>
</evidence>
<gene>
    <name evidence="1" type="ORF">AGR4C_Lc50137</name>
</gene>
<evidence type="ECO:0000313" key="1">
    <source>
        <dbReference type="EMBL" id="CUX57947.1"/>
    </source>
</evidence>
<sequence length="156" mass="16630">MSKIQIICSKPGIRRNGVEHPAQALYEPGRWTDTELEAFRADPAFIVQEVAGSTVAVSSADIEQAVNARVEIERQKLQLSFNQAVSEAVAEKLADAKAAHDNAIDALGKKLEAAEVRVGDLEAHTAKDAEIIKGHVATIADMKKTIAASSGGSQKK</sequence>
<dbReference type="SUPFAM" id="SSF160059">
    <property type="entry name" value="PriA/YqbF domain"/>
    <property type="match status" value="1"/>
</dbReference>
<dbReference type="Proteomes" id="UP000191897">
    <property type="component" value="Unassembled WGS sequence"/>
</dbReference>
<evidence type="ECO:0008006" key="3">
    <source>
        <dbReference type="Google" id="ProtNLM"/>
    </source>
</evidence>
<organism evidence="1 2">
    <name type="scientific">Agrobacterium tumefaciens str. Kerr 14</name>
    <dbReference type="NCBI Taxonomy" id="1183424"/>
    <lineage>
        <taxon>Bacteria</taxon>
        <taxon>Pseudomonadati</taxon>
        <taxon>Pseudomonadota</taxon>
        <taxon>Alphaproteobacteria</taxon>
        <taxon>Hyphomicrobiales</taxon>
        <taxon>Rhizobiaceae</taxon>
        <taxon>Rhizobium/Agrobacterium group</taxon>
        <taxon>Agrobacterium</taxon>
        <taxon>Agrobacterium tumefaciens complex</taxon>
    </lineage>
</organism>
<name>A0A1S7RUY7_AGRTU</name>
<protein>
    <recommendedName>
        <fullName evidence="3">Mu-like prophage FluMu N-terminal domain-containing protein</fullName>
    </recommendedName>
</protein>
<dbReference type="AlphaFoldDB" id="A0A1S7RUY7"/>
<dbReference type="RefSeq" id="WP_080866971.1">
    <property type="nucleotide sequence ID" value="NZ_LT009731.1"/>
</dbReference>
<proteinExistence type="predicted"/>